<dbReference type="RefSeq" id="WP_236888784.1">
    <property type="nucleotide sequence ID" value="NZ_AP024488.1"/>
</dbReference>
<feature type="region of interest" description="Disordered" evidence="7">
    <location>
        <begin position="796"/>
        <end position="823"/>
    </location>
</feature>
<dbReference type="SUPFAM" id="SSF55874">
    <property type="entry name" value="ATPase domain of HSP90 chaperone/DNA topoisomerase II/histidine kinase"/>
    <property type="match status" value="1"/>
</dbReference>
<feature type="transmembrane region" description="Helical" evidence="8">
    <location>
        <begin position="12"/>
        <end position="33"/>
    </location>
</feature>
<protein>
    <recommendedName>
        <fullName evidence="2">histidine kinase</fullName>
        <ecNumber evidence="2">2.7.13.3</ecNumber>
    </recommendedName>
</protein>
<keyword evidence="5" id="KW-0418">Kinase</keyword>
<evidence type="ECO:0000256" key="4">
    <source>
        <dbReference type="ARBA" id="ARBA00022679"/>
    </source>
</evidence>
<feature type="coiled-coil region" evidence="6">
    <location>
        <begin position="394"/>
        <end position="439"/>
    </location>
</feature>
<keyword evidence="6" id="KW-0175">Coiled coil</keyword>
<dbReference type="Gene3D" id="3.30.565.10">
    <property type="entry name" value="Histidine kinase-like ATPase, C-terminal domain"/>
    <property type="match status" value="1"/>
</dbReference>
<accession>A0ABN6F4H0</accession>
<keyword evidence="8" id="KW-0812">Transmembrane</keyword>
<dbReference type="CDD" id="cd16922">
    <property type="entry name" value="HATPase_EvgS-ArcB-TorS-like"/>
    <property type="match status" value="1"/>
</dbReference>
<dbReference type="SMART" id="SM00388">
    <property type="entry name" value="HisKA"/>
    <property type="match status" value="1"/>
</dbReference>
<dbReference type="InterPro" id="IPR036890">
    <property type="entry name" value="HATPase_C_sf"/>
</dbReference>
<dbReference type="InterPro" id="IPR036097">
    <property type="entry name" value="HisK_dim/P_sf"/>
</dbReference>
<keyword evidence="8" id="KW-1133">Transmembrane helix</keyword>
<evidence type="ECO:0000256" key="3">
    <source>
        <dbReference type="ARBA" id="ARBA00022553"/>
    </source>
</evidence>
<feature type="domain" description="Histidine kinase" evidence="9">
    <location>
        <begin position="446"/>
        <end position="672"/>
    </location>
</feature>
<dbReference type="PANTHER" id="PTHR43047">
    <property type="entry name" value="TWO-COMPONENT HISTIDINE PROTEIN KINASE"/>
    <property type="match status" value="1"/>
</dbReference>
<keyword evidence="11" id="KW-1185">Reference proteome</keyword>
<evidence type="ECO:0000313" key="10">
    <source>
        <dbReference type="EMBL" id="BCS97354.1"/>
    </source>
</evidence>
<dbReference type="PROSITE" id="PS50109">
    <property type="entry name" value="HIS_KIN"/>
    <property type="match status" value="1"/>
</dbReference>
<evidence type="ECO:0000256" key="2">
    <source>
        <dbReference type="ARBA" id="ARBA00012438"/>
    </source>
</evidence>
<dbReference type="Gene3D" id="1.10.287.130">
    <property type="match status" value="1"/>
</dbReference>
<dbReference type="EC" id="2.7.13.3" evidence="2"/>
<keyword evidence="4" id="KW-0808">Transferase</keyword>
<dbReference type="InterPro" id="IPR004358">
    <property type="entry name" value="Sig_transdc_His_kin-like_C"/>
</dbReference>
<evidence type="ECO:0000313" key="11">
    <source>
        <dbReference type="Proteomes" id="UP001320148"/>
    </source>
</evidence>
<sequence>MKKRRTISGTYLSFMMILMILTLTGFGGLSVFVEYNRFRTESDQIHSHFMESRKTALVLLTDRLEATLNRDIALAERTRKQQLKERVLETCSLLMAIHSENPATLPVETRHDLMRNALRNVRSEDNNRFFFALDVDGTLMFNSIRPELDGTPLKELSNQEERPIARQIVGTALTEGEGYLTYHYPKPQTPRGPLYLKTSYIRLVPPLGWIVGSGYYHDDFYRELRPRIIRELPPMNAPQGDDIFIFTDSGDSLAGPRCVASQASSLPHPDTLSSGRFIDYAASDDGTPFLAYLRPFSRWDWYIGATANTNAIARCISEKQEELKSRIQSHLLHILIILCTTLIITAAVSGLFSRRLTRSFAFFSAFFKKASQDFTTIDPDKFFFSEFKALADSANRMTIKRKTAEIELTDYRERLEEKVAEKTRELTEAKTLAEAALEAKSQFLANISHEIKTPMNAIMGVSELLSAEGLTEKQKGYTDIINRSSRALMTLINDILDYSRAKSGKIVTEAIPFNYLELLEEVADAFTPQADEKGLAVVLDIDPELPPSITGDPMRIRQVLVNFTANAVKFTPSGSVTLACRVIEKTPQRVTFQTEVIDTGIGIDFSGLPNGDASTLFEPFSQADSSTTREYGGTGLGLAICQKIIGLLHGKLGVTSSRDKGSRFSFELTTPWDAPQRTDDTTSPGSAVLLGPACQEEEGVHRFLAWSGFKVDRIPPEETPVGSPRKWQLAFWMLSDKDLERTGVDSMPDWPHGLKRTLVLCPSALYETALVCMGGHADVVILKKPLKPSHLMRRLSDMQEPQSPLPPPTQGVEHVSGSPQSTSLKGLHTTLLRLRDKLTGNKFDTDHELDHLRRQLPPESQDLFEDLVHNIEHFNYYTALATLEKIIVSCTEPPNLHTGPPS</sequence>
<reference evidence="10 11" key="1">
    <citation type="submission" date="2021-02" db="EMBL/GenBank/DDBJ databases">
        <title>Complete genome of Desulfoluna sp. strain ASN36.</title>
        <authorList>
            <person name="Takahashi A."/>
            <person name="Kojima H."/>
            <person name="Fukui M."/>
        </authorList>
    </citation>
    <scope>NUCLEOTIDE SEQUENCE [LARGE SCALE GENOMIC DNA]</scope>
    <source>
        <strain evidence="10 11">ASN36</strain>
    </source>
</reference>
<organism evidence="10 11">
    <name type="scientific">Desulfoluna limicola</name>
    <dbReference type="NCBI Taxonomy" id="2810562"/>
    <lineage>
        <taxon>Bacteria</taxon>
        <taxon>Pseudomonadati</taxon>
        <taxon>Thermodesulfobacteriota</taxon>
        <taxon>Desulfobacteria</taxon>
        <taxon>Desulfobacterales</taxon>
        <taxon>Desulfolunaceae</taxon>
        <taxon>Desulfoluna</taxon>
    </lineage>
</organism>
<evidence type="ECO:0000256" key="1">
    <source>
        <dbReference type="ARBA" id="ARBA00000085"/>
    </source>
</evidence>
<evidence type="ECO:0000256" key="5">
    <source>
        <dbReference type="ARBA" id="ARBA00022777"/>
    </source>
</evidence>
<keyword evidence="8" id="KW-0472">Membrane</keyword>
<proteinExistence type="predicted"/>
<gene>
    <name evidence="10" type="ORF">DSLASN_29860</name>
</gene>
<evidence type="ECO:0000259" key="9">
    <source>
        <dbReference type="PROSITE" id="PS50109"/>
    </source>
</evidence>
<dbReference type="InterPro" id="IPR003661">
    <property type="entry name" value="HisK_dim/P_dom"/>
</dbReference>
<dbReference type="InterPro" id="IPR004010">
    <property type="entry name" value="Double_Cache_2"/>
</dbReference>
<comment type="catalytic activity">
    <reaction evidence="1">
        <text>ATP + protein L-histidine = ADP + protein N-phospho-L-histidine.</text>
        <dbReference type="EC" id="2.7.13.3"/>
    </reaction>
</comment>
<dbReference type="Gene3D" id="3.30.450.20">
    <property type="entry name" value="PAS domain"/>
    <property type="match status" value="1"/>
</dbReference>
<dbReference type="Pfam" id="PF08269">
    <property type="entry name" value="dCache_2"/>
    <property type="match status" value="1"/>
</dbReference>
<dbReference type="Proteomes" id="UP001320148">
    <property type="component" value="Chromosome"/>
</dbReference>
<dbReference type="Pfam" id="PF02518">
    <property type="entry name" value="HATPase_c"/>
    <property type="match status" value="1"/>
</dbReference>
<dbReference type="SMART" id="SM00387">
    <property type="entry name" value="HATPase_c"/>
    <property type="match status" value="1"/>
</dbReference>
<evidence type="ECO:0000256" key="7">
    <source>
        <dbReference type="SAM" id="MobiDB-lite"/>
    </source>
</evidence>
<dbReference type="InterPro" id="IPR003594">
    <property type="entry name" value="HATPase_dom"/>
</dbReference>
<dbReference type="CDD" id="cd00082">
    <property type="entry name" value="HisKA"/>
    <property type="match status" value="1"/>
</dbReference>
<dbReference type="InterPro" id="IPR005467">
    <property type="entry name" value="His_kinase_dom"/>
</dbReference>
<dbReference type="SUPFAM" id="SSF47384">
    <property type="entry name" value="Homodimeric domain of signal transducing histidine kinase"/>
    <property type="match status" value="1"/>
</dbReference>
<evidence type="ECO:0000256" key="8">
    <source>
        <dbReference type="SAM" id="Phobius"/>
    </source>
</evidence>
<dbReference type="PANTHER" id="PTHR43047:SF72">
    <property type="entry name" value="OSMOSENSING HISTIDINE PROTEIN KINASE SLN1"/>
    <property type="match status" value="1"/>
</dbReference>
<name>A0ABN6F4H0_9BACT</name>
<feature type="transmembrane region" description="Helical" evidence="8">
    <location>
        <begin position="331"/>
        <end position="352"/>
    </location>
</feature>
<dbReference type="Pfam" id="PF00512">
    <property type="entry name" value="HisKA"/>
    <property type="match status" value="1"/>
</dbReference>
<dbReference type="EMBL" id="AP024488">
    <property type="protein sequence ID" value="BCS97354.1"/>
    <property type="molecule type" value="Genomic_DNA"/>
</dbReference>
<keyword evidence="3" id="KW-0597">Phosphoprotein</keyword>
<evidence type="ECO:0000256" key="6">
    <source>
        <dbReference type="SAM" id="Coils"/>
    </source>
</evidence>
<dbReference type="PRINTS" id="PR00344">
    <property type="entry name" value="BCTRLSENSOR"/>
</dbReference>